<dbReference type="GO" id="GO:0016740">
    <property type="term" value="F:transferase activity"/>
    <property type="evidence" value="ECO:0007669"/>
    <property type="project" value="UniProtKB-KW"/>
</dbReference>
<evidence type="ECO:0000259" key="1">
    <source>
        <dbReference type="Pfam" id="PF00535"/>
    </source>
</evidence>
<dbReference type="InterPro" id="IPR050834">
    <property type="entry name" value="Glycosyltransf_2"/>
</dbReference>
<dbReference type="Gene3D" id="3.90.550.10">
    <property type="entry name" value="Spore Coat Polysaccharide Biosynthesis Protein SpsA, Chain A"/>
    <property type="match status" value="1"/>
</dbReference>
<dbReference type="SUPFAM" id="SSF53448">
    <property type="entry name" value="Nucleotide-diphospho-sugar transferases"/>
    <property type="match status" value="1"/>
</dbReference>
<protein>
    <submittedName>
        <fullName evidence="2">Glycosyl transferase</fullName>
    </submittedName>
</protein>
<comment type="caution">
    <text evidence="2">The sequence shown here is derived from an EMBL/GenBank/DDBJ whole genome shotgun (WGS) entry which is preliminary data.</text>
</comment>
<feature type="domain" description="Glycosyltransferase 2-like" evidence="1">
    <location>
        <begin position="62"/>
        <end position="166"/>
    </location>
</feature>
<dbReference type="EMBL" id="MWWV01000018">
    <property type="protein sequence ID" value="OZG55565.1"/>
    <property type="molecule type" value="Genomic_DNA"/>
</dbReference>
<evidence type="ECO:0000313" key="3">
    <source>
        <dbReference type="Proteomes" id="UP000216444"/>
    </source>
</evidence>
<gene>
    <name evidence="2" type="ORF">BTIS_1937</name>
</gene>
<keyword evidence="2" id="KW-0808">Transferase</keyword>
<dbReference type="Pfam" id="PF00535">
    <property type="entry name" value="Glycos_transf_2"/>
    <property type="match status" value="1"/>
</dbReference>
<proteinExistence type="predicted"/>
<dbReference type="CDD" id="cd00761">
    <property type="entry name" value="Glyco_tranf_GTA_type"/>
    <property type="match status" value="1"/>
</dbReference>
<dbReference type="InterPro" id="IPR001173">
    <property type="entry name" value="Glyco_trans_2-like"/>
</dbReference>
<dbReference type="Proteomes" id="UP000216444">
    <property type="component" value="Unassembled WGS sequence"/>
</dbReference>
<organism evidence="2 3">
    <name type="scientific">Bifidobacterium tissieri</name>
    <dbReference type="NCBI Taxonomy" id="1630162"/>
    <lineage>
        <taxon>Bacteria</taxon>
        <taxon>Bacillati</taxon>
        <taxon>Actinomycetota</taxon>
        <taxon>Actinomycetes</taxon>
        <taxon>Bifidobacteriales</taxon>
        <taxon>Bifidobacteriaceae</taxon>
        <taxon>Bifidobacterium</taxon>
    </lineage>
</organism>
<dbReference type="PANTHER" id="PTHR43685">
    <property type="entry name" value="GLYCOSYLTRANSFERASE"/>
    <property type="match status" value="1"/>
</dbReference>
<dbReference type="InterPro" id="IPR029044">
    <property type="entry name" value="Nucleotide-diphossugar_trans"/>
</dbReference>
<sequence>MRRAPHHVPDHDDESDIPTIGHAVVSGVVVVLRRNLWFNRKVNTTDNAITPAETTGDIVLTFVVPSYNVEDYLGRCLSSLLIEQDLSDTEILIVNDGSKDGTAALAREYEKRYPNVIRVIDQENKGHGGAVNTGVANARGMYVKVVDADDWLDMMALRNVLAELRTQARAKAPIDLLITNYTYEKQGKRIKQTIRYRGVLPVNRTLGWNDVKRFRPDQNLLMHSLIYRTKVLREKAGLALPEHTFYVDNIYAYAPLPQVRTLMYMDEDLYRYFIGREGQSVEKDTMIRRIDQLIRVVRTMIDATPSPVAVPTGLYRYMIHYLTINMAIDSVFMVLSKDKENYRRKDELWAYLAEHAPEADKAVRRTMIGRALNIPGPVGRMLIHVGYGIAHNIVGVN</sequence>
<dbReference type="PANTHER" id="PTHR43685:SF11">
    <property type="entry name" value="GLYCOSYLTRANSFERASE TAGX-RELATED"/>
    <property type="match status" value="1"/>
</dbReference>
<evidence type="ECO:0000313" key="2">
    <source>
        <dbReference type="EMBL" id="OZG55565.1"/>
    </source>
</evidence>
<keyword evidence="3" id="KW-1185">Reference proteome</keyword>
<reference evidence="2 3" key="1">
    <citation type="journal article" date="2017" name="BMC Genomics">
        <title>Comparative genomic and phylogenomic analyses of the Bifidobacteriaceae family.</title>
        <authorList>
            <person name="Lugli G.A."/>
            <person name="Milani C."/>
            <person name="Turroni F."/>
            <person name="Duranti S."/>
            <person name="Mancabelli L."/>
            <person name="Mangifesta M."/>
            <person name="Ferrario C."/>
            <person name="Modesto M."/>
            <person name="Mattarelli P."/>
            <person name="Jiri K."/>
            <person name="van Sinderen D."/>
            <person name="Ventura M."/>
        </authorList>
    </citation>
    <scope>NUCLEOTIDE SEQUENCE [LARGE SCALE GENOMIC DNA]</scope>
    <source>
        <strain evidence="2 3">DSM 100201</strain>
    </source>
</reference>
<dbReference type="AlphaFoldDB" id="A0A261F942"/>
<name>A0A261F942_9BIFI</name>
<accession>A0A261F942</accession>